<dbReference type="Proteomes" id="UP000029734">
    <property type="component" value="Unassembled WGS sequence"/>
</dbReference>
<comment type="caution">
    <text evidence="1">The sequence shown here is derived from an EMBL/GenBank/DDBJ whole genome shotgun (WGS) entry which is preliminary data.</text>
</comment>
<evidence type="ECO:0000313" key="2">
    <source>
        <dbReference type="Proteomes" id="UP000029734"/>
    </source>
</evidence>
<reference evidence="1 2" key="1">
    <citation type="submission" date="2014-08" db="EMBL/GenBank/DDBJ databases">
        <authorList>
            <person name="den Bakker H.C."/>
        </authorList>
    </citation>
    <scope>NUCLEOTIDE SEQUENCE [LARGE SCALE GENOMIC DNA]</scope>
    <source>
        <strain evidence="1 2">DSM 18334</strain>
    </source>
</reference>
<evidence type="ECO:0000313" key="1">
    <source>
        <dbReference type="EMBL" id="KGE17868.1"/>
    </source>
</evidence>
<dbReference type="EMBL" id="JQCR01000003">
    <property type="protein sequence ID" value="KGE17868.1"/>
    <property type="molecule type" value="Genomic_DNA"/>
</dbReference>
<accession>A0A098M744</accession>
<organism evidence="1 2">
    <name type="scientific">Paenibacillus wynnii</name>
    <dbReference type="NCBI Taxonomy" id="268407"/>
    <lineage>
        <taxon>Bacteria</taxon>
        <taxon>Bacillati</taxon>
        <taxon>Bacillota</taxon>
        <taxon>Bacilli</taxon>
        <taxon>Bacillales</taxon>
        <taxon>Paenibacillaceae</taxon>
        <taxon>Paenibacillus</taxon>
    </lineage>
</organism>
<reference evidence="1 2" key="2">
    <citation type="submission" date="2014-10" db="EMBL/GenBank/DDBJ databases">
        <title>Comparative genomics of the Paenibacillus odorifer group.</title>
        <authorList>
            <person name="Tsai Y.-C."/>
            <person name="Martin N."/>
            <person name="Korlach J."/>
            <person name="Wiedmann M."/>
        </authorList>
    </citation>
    <scope>NUCLEOTIDE SEQUENCE [LARGE SCALE GENOMIC DNA]</scope>
    <source>
        <strain evidence="1 2">DSM 18334</strain>
    </source>
</reference>
<name>A0A098M744_9BACL</name>
<protein>
    <submittedName>
        <fullName evidence="1">Uncharacterized protein</fullName>
    </submittedName>
</protein>
<gene>
    <name evidence="1" type="ORF">PWYN_25275</name>
</gene>
<keyword evidence="2" id="KW-1185">Reference proteome</keyword>
<dbReference type="STRING" id="268407.PWYN_25275"/>
<sequence length="61" mass="6367">MGWGLGVGFRGLGVGFGVEVEVEVSLVDGVTKRRFGTGEAPAFAFMVGFQPHGGSNQEIQP</sequence>
<dbReference type="AlphaFoldDB" id="A0A098M744"/>
<proteinExistence type="predicted"/>